<evidence type="ECO:0000259" key="4">
    <source>
        <dbReference type="Pfam" id="PF10342"/>
    </source>
</evidence>
<dbReference type="OrthoDB" id="5420143at2759"/>
<keyword evidence="1 3" id="KW-0732">Signal</keyword>
<accession>A0A5N6TZR1</accession>
<feature type="signal peptide" evidence="3">
    <location>
        <begin position="1"/>
        <end position="17"/>
    </location>
</feature>
<name>A0A5N6TZR1_ASPAV</name>
<evidence type="ECO:0000256" key="2">
    <source>
        <dbReference type="SAM" id="MobiDB-lite"/>
    </source>
</evidence>
<dbReference type="InterPro" id="IPR052479">
    <property type="entry name" value="GPI-anchor_Adhesion_Reg"/>
</dbReference>
<dbReference type="AlphaFoldDB" id="A0A5N6TZR1"/>
<dbReference type="Pfam" id="PF10342">
    <property type="entry name" value="Kre9_KNH"/>
    <property type="match status" value="1"/>
</dbReference>
<dbReference type="InterPro" id="IPR018466">
    <property type="entry name" value="Kre9/Knh1-like_N"/>
</dbReference>
<feature type="chain" id="PRO_5024944398" evidence="3">
    <location>
        <begin position="18"/>
        <end position="246"/>
    </location>
</feature>
<dbReference type="EMBL" id="ML742068">
    <property type="protein sequence ID" value="KAE8151589.1"/>
    <property type="molecule type" value="Genomic_DNA"/>
</dbReference>
<evidence type="ECO:0000313" key="6">
    <source>
        <dbReference type="Proteomes" id="UP000325780"/>
    </source>
</evidence>
<dbReference type="Proteomes" id="UP000325780">
    <property type="component" value="Unassembled WGS sequence"/>
</dbReference>
<gene>
    <name evidence="5" type="ORF">BDV25DRAFT_152480</name>
</gene>
<keyword evidence="6" id="KW-1185">Reference proteome</keyword>
<dbReference type="PANTHER" id="PTHR35185">
    <property type="entry name" value="SERINE/THREONINE-RICH PROTEIN ADG2-RELATED"/>
    <property type="match status" value="1"/>
</dbReference>
<reference evidence="5 6" key="1">
    <citation type="submission" date="2019-04" db="EMBL/GenBank/DDBJ databases">
        <title>Friends and foes A comparative genomics study of 23 Aspergillus species from section Flavi.</title>
        <authorList>
            <consortium name="DOE Joint Genome Institute"/>
            <person name="Kjaerbolling I."/>
            <person name="Vesth T."/>
            <person name="Frisvad J.C."/>
            <person name="Nybo J.L."/>
            <person name="Theobald S."/>
            <person name="Kildgaard S."/>
            <person name="Isbrandt T."/>
            <person name="Kuo A."/>
            <person name="Sato A."/>
            <person name="Lyhne E.K."/>
            <person name="Kogle M.E."/>
            <person name="Wiebenga A."/>
            <person name="Kun R.S."/>
            <person name="Lubbers R.J."/>
            <person name="Makela M.R."/>
            <person name="Barry K."/>
            <person name="Chovatia M."/>
            <person name="Clum A."/>
            <person name="Daum C."/>
            <person name="Haridas S."/>
            <person name="He G."/>
            <person name="LaButti K."/>
            <person name="Lipzen A."/>
            <person name="Mondo S."/>
            <person name="Riley R."/>
            <person name="Salamov A."/>
            <person name="Simmons B.A."/>
            <person name="Magnuson J.K."/>
            <person name="Henrissat B."/>
            <person name="Mortensen U.H."/>
            <person name="Larsen T.O."/>
            <person name="Devries R.P."/>
            <person name="Grigoriev I.V."/>
            <person name="Machida M."/>
            <person name="Baker S.E."/>
            <person name="Andersen M.R."/>
        </authorList>
    </citation>
    <scope>NUCLEOTIDE SEQUENCE [LARGE SCALE GENOMIC DNA]</scope>
    <source>
        <strain evidence="5 6">IBT 18842</strain>
    </source>
</reference>
<evidence type="ECO:0000256" key="3">
    <source>
        <dbReference type="SAM" id="SignalP"/>
    </source>
</evidence>
<feature type="domain" description="Yeast cell wall synthesis Kre9/Knh1-like N-terminal" evidence="4">
    <location>
        <begin position="22"/>
        <end position="113"/>
    </location>
</feature>
<proteinExistence type="predicted"/>
<evidence type="ECO:0000313" key="5">
    <source>
        <dbReference type="EMBL" id="KAE8151589.1"/>
    </source>
</evidence>
<protein>
    <submittedName>
        <fullName evidence="5">Ser-Thr-rich glycosyl-phosphatidyl-inositol-anchored membrane family-domain-containing protein</fullName>
    </submittedName>
</protein>
<sequence length="246" mass="25803">MRFFLPFSILFTPWVSAVSIIKPAANSTYAAGSTVTVNWDTVDTDPAEISLYLWNFVSWPPSYTPLAVNVPTVEQSYSVKIPCDTAPEQGYQISAINGTNVYIIYAQGEHFTISNPVNGTRCADPVPSPSTCPPSAAASTVYITVSPTGSSSRLLHPSSSGSPSTHASPTPSLTTVSSTSKYVKPGIVPKTIGWCSDYSHPVTLDKIPTPTDAPHQPTSVDGGKVVTITTTVSVAGTAGEGSCAFI</sequence>
<feature type="region of interest" description="Disordered" evidence="2">
    <location>
        <begin position="149"/>
        <end position="178"/>
    </location>
</feature>
<evidence type="ECO:0000256" key="1">
    <source>
        <dbReference type="ARBA" id="ARBA00022729"/>
    </source>
</evidence>
<organism evidence="5 6">
    <name type="scientific">Aspergillus avenaceus</name>
    <dbReference type="NCBI Taxonomy" id="36643"/>
    <lineage>
        <taxon>Eukaryota</taxon>
        <taxon>Fungi</taxon>
        <taxon>Dikarya</taxon>
        <taxon>Ascomycota</taxon>
        <taxon>Pezizomycotina</taxon>
        <taxon>Eurotiomycetes</taxon>
        <taxon>Eurotiomycetidae</taxon>
        <taxon>Eurotiales</taxon>
        <taxon>Aspergillaceae</taxon>
        <taxon>Aspergillus</taxon>
        <taxon>Aspergillus subgen. Circumdati</taxon>
    </lineage>
</organism>
<dbReference type="PANTHER" id="PTHR35185:SF2">
    <property type="entry name" value="EXTRACELLULAR PROLINE-SERINE RICH PROTEIN (AFU_ORTHOLOGUE AFUA_8G07090)"/>
    <property type="match status" value="1"/>
</dbReference>